<feature type="domain" description="Carbohydrate kinase FGGY C-terminal" evidence="12">
    <location>
        <begin position="281"/>
        <end position="470"/>
    </location>
</feature>
<comment type="caution">
    <text evidence="9">Lacks conserved residue(s) required for the propagation of feature annotation.</text>
</comment>
<name>A0A7J2U3A0_9CREN</name>
<comment type="caution">
    <text evidence="13">The sequence shown here is derived from an EMBL/GenBank/DDBJ whole genome shotgun (WGS) entry which is preliminary data.</text>
</comment>
<dbReference type="HAMAP" id="MF_00186">
    <property type="entry name" value="Glycerol_kin"/>
    <property type="match status" value="1"/>
</dbReference>
<feature type="binding site" evidence="9">
    <location>
        <position position="18"/>
    </location>
    <ligand>
        <name>ADP</name>
        <dbReference type="ChEBI" id="CHEBI:456216"/>
    </ligand>
</feature>
<keyword evidence="4 9" id="KW-0547">Nucleotide-binding</keyword>
<dbReference type="NCBIfam" id="NF000756">
    <property type="entry name" value="PRK00047.1"/>
    <property type="match status" value="1"/>
</dbReference>
<evidence type="ECO:0000256" key="2">
    <source>
        <dbReference type="ARBA" id="ARBA00009156"/>
    </source>
</evidence>
<dbReference type="PANTHER" id="PTHR10196:SF69">
    <property type="entry name" value="GLYCEROL KINASE"/>
    <property type="match status" value="1"/>
</dbReference>
<feature type="binding site" evidence="9">
    <location>
        <position position="14"/>
    </location>
    <ligand>
        <name>sn-glycerol 3-phosphate</name>
        <dbReference type="ChEBI" id="CHEBI:57597"/>
    </ligand>
</feature>
<feature type="binding site" evidence="9">
    <location>
        <position position="264"/>
    </location>
    <ligand>
        <name>sn-glycerol 3-phosphate</name>
        <dbReference type="ChEBI" id="CHEBI:57597"/>
    </ligand>
</feature>
<keyword evidence="6 9" id="KW-0319">Glycerol metabolism</keyword>
<reference evidence="13" key="1">
    <citation type="journal article" date="2020" name="mSystems">
        <title>Genome- and Community-Level Interaction Insights into Carbon Utilization and Element Cycling Functions of Hydrothermarchaeota in Hydrothermal Sediment.</title>
        <authorList>
            <person name="Zhou Z."/>
            <person name="Liu Y."/>
            <person name="Xu W."/>
            <person name="Pan J."/>
            <person name="Luo Z.H."/>
            <person name="Li M."/>
        </authorList>
    </citation>
    <scope>NUCLEOTIDE SEQUENCE [LARGE SCALE GENOMIC DNA]</scope>
    <source>
        <strain evidence="13">SpSt-125</strain>
    </source>
</reference>
<feature type="binding site" evidence="9">
    <location>
        <position position="87"/>
    </location>
    <ligand>
        <name>glycerol</name>
        <dbReference type="ChEBI" id="CHEBI:17754"/>
    </ligand>
</feature>
<proteinExistence type="inferred from homology"/>
<keyword evidence="7 9" id="KW-0067">ATP-binding</keyword>
<dbReference type="FunFam" id="3.30.420.40:FF:000007">
    <property type="entry name" value="Glycerol kinase"/>
    <property type="match status" value="1"/>
</dbReference>
<feature type="binding site" evidence="9">
    <location>
        <position position="265"/>
    </location>
    <ligand>
        <name>glycerol</name>
        <dbReference type="ChEBI" id="CHEBI:17754"/>
    </ligand>
</feature>
<evidence type="ECO:0000256" key="9">
    <source>
        <dbReference type="HAMAP-Rule" id="MF_00186"/>
    </source>
</evidence>
<evidence type="ECO:0000256" key="4">
    <source>
        <dbReference type="ARBA" id="ARBA00022741"/>
    </source>
</evidence>
<dbReference type="GO" id="GO:0005829">
    <property type="term" value="C:cytosol"/>
    <property type="evidence" value="ECO:0007669"/>
    <property type="project" value="TreeGrafter"/>
</dbReference>
<dbReference type="Pfam" id="PF02782">
    <property type="entry name" value="FGGY_C"/>
    <property type="match status" value="1"/>
</dbReference>
<comment type="similarity">
    <text evidence="2 9 10">Belongs to the FGGY kinase family.</text>
</comment>
<dbReference type="PROSITE" id="PS00445">
    <property type="entry name" value="FGGY_KINASES_2"/>
    <property type="match status" value="1"/>
</dbReference>
<evidence type="ECO:0000256" key="8">
    <source>
        <dbReference type="ARBA" id="ARBA00052101"/>
    </source>
</evidence>
<feature type="binding site" evidence="9">
    <location>
        <position position="15"/>
    </location>
    <ligand>
        <name>ATP</name>
        <dbReference type="ChEBI" id="CHEBI:30616"/>
    </ligand>
</feature>
<feature type="binding site" evidence="9">
    <location>
        <position position="86"/>
    </location>
    <ligand>
        <name>sn-glycerol 3-phosphate</name>
        <dbReference type="ChEBI" id="CHEBI:57597"/>
    </ligand>
</feature>
<feature type="binding site" evidence="9">
    <location>
        <position position="86"/>
    </location>
    <ligand>
        <name>glycerol</name>
        <dbReference type="ChEBI" id="CHEBI:17754"/>
    </ligand>
</feature>
<feature type="binding site" evidence="9">
    <location>
        <position position="286"/>
    </location>
    <ligand>
        <name>ADP</name>
        <dbReference type="ChEBI" id="CHEBI:456216"/>
    </ligand>
</feature>
<dbReference type="EMBL" id="DSEU01000030">
    <property type="protein sequence ID" value="HEM66797.1"/>
    <property type="molecule type" value="Genomic_DNA"/>
</dbReference>
<comment type="function">
    <text evidence="9">Key enzyme in the regulation of glycerol uptake and metabolism. Catalyzes the phosphorylation of glycerol to yield sn-glycerol 3-phosphate.</text>
</comment>
<dbReference type="FunFam" id="3.30.420.40:FF:000008">
    <property type="entry name" value="Glycerol kinase"/>
    <property type="match status" value="1"/>
</dbReference>
<dbReference type="UniPathway" id="UPA00618">
    <property type="reaction ID" value="UER00672"/>
</dbReference>
<evidence type="ECO:0000256" key="7">
    <source>
        <dbReference type="ARBA" id="ARBA00022840"/>
    </source>
</evidence>
<evidence type="ECO:0000256" key="5">
    <source>
        <dbReference type="ARBA" id="ARBA00022777"/>
    </source>
</evidence>
<organism evidence="13">
    <name type="scientific">Ignisphaera aggregans</name>
    <dbReference type="NCBI Taxonomy" id="334771"/>
    <lineage>
        <taxon>Archaea</taxon>
        <taxon>Thermoproteota</taxon>
        <taxon>Thermoprotei</taxon>
        <taxon>Desulfurococcales</taxon>
        <taxon>Desulfurococcaceae</taxon>
        <taxon>Ignisphaera</taxon>
    </lineage>
</organism>
<evidence type="ECO:0000256" key="3">
    <source>
        <dbReference type="ARBA" id="ARBA00022679"/>
    </source>
</evidence>
<dbReference type="NCBIfam" id="TIGR01311">
    <property type="entry name" value="glycerol_kin"/>
    <property type="match status" value="1"/>
</dbReference>
<dbReference type="InterPro" id="IPR005999">
    <property type="entry name" value="Glycerol_kin"/>
</dbReference>
<dbReference type="GO" id="GO:0005524">
    <property type="term" value="F:ATP binding"/>
    <property type="evidence" value="ECO:0007669"/>
    <property type="project" value="UniProtKB-UniRule"/>
</dbReference>
<feature type="binding site" evidence="9">
    <location>
        <position position="14"/>
    </location>
    <ligand>
        <name>ADP</name>
        <dbReference type="ChEBI" id="CHEBI:456216"/>
    </ligand>
</feature>
<feature type="binding site" evidence="9">
    <location>
        <position position="137"/>
    </location>
    <ligand>
        <name>sn-glycerol 3-phosphate</name>
        <dbReference type="ChEBI" id="CHEBI:57597"/>
    </ligand>
</feature>
<dbReference type="EC" id="2.7.1.30" evidence="9"/>
<dbReference type="AlphaFoldDB" id="A0A7J2U3A0"/>
<dbReference type="PIRSF" id="PIRSF000538">
    <property type="entry name" value="GlpK"/>
    <property type="match status" value="1"/>
</dbReference>
<evidence type="ECO:0000259" key="12">
    <source>
        <dbReference type="Pfam" id="PF02782"/>
    </source>
</evidence>
<dbReference type="InterPro" id="IPR018485">
    <property type="entry name" value="FGGY_C"/>
</dbReference>
<dbReference type="InterPro" id="IPR018483">
    <property type="entry name" value="Carb_kinase_FGGY_CS"/>
</dbReference>
<evidence type="ECO:0000259" key="11">
    <source>
        <dbReference type="Pfam" id="PF00370"/>
    </source>
</evidence>
<dbReference type="InterPro" id="IPR043129">
    <property type="entry name" value="ATPase_NBD"/>
</dbReference>
<feature type="domain" description="Carbohydrate kinase FGGY N-terminal" evidence="11">
    <location>
        <begin position="6"/>
        <end position="271"/>
    </location>
</feature>
<comment type="catalytic activity">
    <reaction evidence="8 9">
        <text>glycerol + ATP = sn-glycerol 3-phosphate + ADP + H(+)</text>
        <dbReference type="Rhea" id="RHEA:21644"/>
        <dbReference type="ChEBI" id="CHEBI:15378"/>
        <dbReference type="ChEBI" id="CHEBI:17754"/>
        <dbReference type="ChEBI" id="CHEBI:30616"/>
        <dbReference type="ChEBI" id="CHEBI:57597"/>
        <dbReference type="ChEBI" id="CHEBI:456216"/>
        <dbReference type="EC" id="2.7.1.30"/>
    </reaction>
</comment>
<comment type="pathway">
    <text evidence="1 9">Polyol metabolism; glycerol degradation via glycerol kinase pathway; sn-glycerol 3-phosphate from glycerol: step 1/1.</text>
</comment>
<dbReference type="GO" id="GO:0019563">
    <property type="term" value="P:glycerol catabolic process"/>
    <property type="evidence" value="ECO:0007669"/>
    <property type="project" value="UniProtKB-UniRule"/>
</dbReference>
<feature type="binding site" evidence="9">
    <location>
        <position position="87"/>
    </location>
    <ligand>
        <name>sn-glycerol 3-phosphate</name>
        <dbReference type="ChEBI" id="CHEBI:57597"/>
    </ligand>
</feature>
<dbReference type="InterPro" id="IPR000577">
    <property type="entry name" value="Carb_kinase_FGGY"/>
</dbReference>
<dbReference type="Gene3D" id="3.30.420.40">
    <property type="match status" value="2"/>
</dbReference>
<dbReference type="GO" id="GO:0004370">
    <property type="term" value="F:glycerol kinase activity"/>
    <property type="evidence" value="ECO:0007669"/>
    <property type="project" value="UniProtKB-UniRule"/>
</dbReference>
<feature type="binding site" evidence="9">
    <location>
        <position position="286"/>
    </location>
    <ligand>
        <name>ATP</name>
        <dbReference type="ChEBI" id="CHEBI:30616"/>
    </ligand>
</feature>
<feature type="binding site" evidence="9">
    <location>
        <position position="14"/>
    </location>
    <ligand>
        <name>ATP</name>
        <dbReference type="ChEBI" id="CHEBI:30616"/>
    </ligand>
</feature>
<feature type="binding site" evidence="9">
    <location>
        <position position="264"/>
    </location>
    <ligand>
        <name>glycerol</name>
        <dbReference type="ChEBI" id="CHEBI:17754"/>
    </ligand>
</feature>
<dbReference type="SUPFAM" id="SSF53067">
    <property type="entry name" value="Actin-like ATPase domain"/>
    <property type="match status" value="2"/>
</dbReference>
<sequence length="526" mass="59121">MAEKRYVLVVDQGTTGTRAALFTHDGLPLRGVWAYLEHRQVYPKPGWVEHSPIEIWENTRAVIRRVLDQSKIDPREIASIGVTNQRETVVIWDPKTGNPVYNAIVWQDRRTAPQVDFLKRHYFDLIKSRTGLVPDCYFSSTKIWWVLDNVPNVRERAEKGDLLFGTIDSWLIWNLTRGSKDVLTPERYGAHVTDYSNASRTMLFNIHKLDWDDELLEIQGRIPRELMPLPRPSSDRAVYGYTGPEVSRELFDGVSIPVTGDAGDQQAALFGQVGFDVGDVKCTYGTGNFILLNTGEKPVSSTHGLLSTVFYSLEPKRAVYALEGSIFITGAAIQWLRDGLKIIEVSAEVNPLAEAANDTGGVYFVPAFVGLGAPYWDSYARGLIIGITRSTERKHIARAVLEAIAYLTRDVIEAMKADSGKDITVLKADGGAAKSDFLLQFQADILNSRVVRPTVSETTSLGVAYLAGLAVEFWKDLEDIKKNWKAEREFIPRMDQETRERLYKGWKAAVQRALGWAKEVPWAYGY</sequence>
<keyword evidence="5 9" id="KW-0418">Kinase</keyword>
<feature type="binding site" evidence="9">
    <location>
        <position position="431"/>
    </location>
    <ligand>
        <name>ADP</name>
        <dbReference type="ChEBI" id="CHEBI:456216"/>
    </ligand>
</feature>
<dbReference type="PANTHER" id="PTHR10196">
    <property type="entry name" value="SUGAR KINASE"/>
    <property type="match status" value="1"/>
</dbReference>
<keyword evidence="3 9" id="KW-0808">Transferase</keyword>
<evidence type="ECO:0000256" key="10">
    <source>
        <dbReference type="RuleBase" id="RU003733"/>
    </source>
</evidence>
<feature type="binding site" evidence="9">
    <location>
        <position position="137"/>
    </location>
    <ligand>
        <name>glycerol</name>
        <dbReference type="ChEBI" id="CHEBI:17754"/>
    </ligand>
</feature>
<protein>
    <recommendedName>
        <fullName evidence="9">Glycerol kinase</fullName>
        <ecNumber evidence="9">2.7.1.30</ecNumber>
    </recommendedName>
    <alternativeName>
        <fullName evidence="9">ATP:glycerol 3-phosphotransferase</fullName>
    </alternativeName>
    <alternativeName>
        <fullName evidence="9">Glycerokinase</fullName>
        <shortName evidence="9">GK</shortName>
    </alternativeName>
</protein>
<dbReference type="GO" id="GO:0006072">
    <property type="term" value="P:glycerol-3-phosphate metabolic process"/>
    <property type="evidence" value="ECO:0007669"/>
    <property type="project" value="InterPro"/>
</dbReference>
<accession>A0A7J2U3A0</accession>
<evidence type="ECO:0000256" key="6">
    <source>
        <dbReference type="ARBA" id="ARBA00022798"/>
    </source>
</evidence>
<evidence type="ECO:0000313" key="13">
    <source>
        <dbReference type="EMBL" id="HEM66797.1"/>
    </source>
</evidence>
<feature type="binding site" evidence="9">
    <location>
        <position position="431"/>
    </location>
    <ligand>
        <name>ATP</name>
        <dbReference type="ChEBI" id="CHEBI:30616"/>
    </ligand>
</feature>
<dbReference type="Pfam" id="PF00370">
    <property type="entry name" value="FGGY_N"/>
    <property type="match status" value="1"/>
</dbReference>
<feature type="binding site" evidence="9">
    <location>
        <position position="330"/>
    </location>
    <ligand>
        <name>ATP</name>
        <dbReference type="ChEBI" id="CHEBI:30616"/>
    </ligand>
</feature>
<gene>
    <name evidence="9 13" type="primary">glpK</name>
    <name evidence="13" type="ORF">ENO26_04410</name>
</gene>
<feature type="binding site" evidence="9">
    <location>
        <position position="330"/>
    </location>
    <ligand>
        <name>ADP</name>
        <dbReference type="ChEBI" id="CHEBI:456216"/>
    </ligand>
</feature>
<feature type="binding site" evidence="9">
    <location>
        <position position="334"/>
    </location>
    <ligand>
        <name>ATP</name>
        <dbReference type="ChEBI" id="CHEBI:30616"/>
    </ligand>
</feature>
<dbReference type="PROSITE" id="PS00933">
    <property type="entry name" value="FGGY_KINASES_1"/>
    <property type="match status" value="1"/>
</dbReference>
<evidence type="ECO:0000256" key="1">
    <source>
        <dbReference type="ARBA" id="ARBA00005190"/>
    </source>
</evidence>
<dbReference type="CDD" id="cd07769">
    <property type="entry name" value="ASKHA_NBD_FGGY_GK"/>
    <property type="match status" value="1"/>
</dbReference>
<dbReference type="InterPro" id="IPR018484">
    <property type="entry name" value="FGGY_N"/>
</dbReference>